<protein>
    <submittedName>
        <fullName evidence="5">Uncharacterized protein</fullName>
    </submittedName>
</protein>
<accession>A0ABR9QSE9</accession>
<name>A0ABR9QSE9_9ACTN</name>
<feature type="chain" id="PRO_5045676059" evidence="4">
    <location>
        <begin position="28"/>
        <end position="519"/>
    </location>
</feature>
<evidence type="ECO:0000256" key="4">
    <source>
        <dbReference type="SAM" id="SignalP"/>
    </source>
</evidence>
<reference evidence="5 6" key="1">
    <citation type="submission" date="2020-10" db="EMBL/GenBank/DDBJ databases">
        <title>ChiBAC.</title>
        <authorList>
            <person name="Zenner C."/>
            <person name="Hitch T.C.A."/>
            <person name="Clavel T."/>
        </authorList>
    </citation>
    <scope>NUCLEOTIDE SEQUENCE [LARGE SCALE GENOMIC DNA]</scope>
    <source>
        <strain evidence="5 6">DSM 107455</strain>
    </source>
</reference>
<evidence type="ECO:0000313" key="6">
    <source>
        <dbReference type="Proteomes" id="UP001194273"/>
    </source>
</evidence>
<dbReference type="SUPFAM" id="SSF69360">
    <property type="entry name" value="Cell wall binding repeat"/>
    <property type="match status" value="1"/>
</dbReference>
<dbReference type="Pfam" id="PF01183">
    <property type="entry name" value="Glyco_hydro_25"/>
    <property type="match status" value="1"/>
</dbReference>
<dbReference type="Pfam" id="PF19127">
    <property type="entry name" value="Choline_bind_3"/>
    <property type="match status" value="2"/>
</dbReference>
<dbReference type="PANTHER" id="PTHR34135:SF2">
    <property type="entry name" value="LYSOZYME"/>
    <property type="match status" value="1"/>
</dbReference>
<keyword evidence="6" id="KW-1185">Reference proteome</keyword>
<dbReference type="PANTHER" id="PTHR34135">
    <property type="entry name" value="LYSOZYME"/>
    <property type="match status" value="1"/>
</dbReference>
<feature type="signal peptide" evidence="4">
    <location>
        <begin position="1"/>
        <end position="27"/>
    </location>
</feature>
<gene>
    <name evidence="5" type="ORF">INF26_03970</name>
</gene>
<dbReference type="InterPro" id="IPR017853">
    <property type="entry name" value="GH"/>
</dbReference>
<dbReference type="Gene3D" id="2.10.270.10">
    <property type="entry name" value="Cholin Binding"/>
    <property type="match status" value="2"/>
</dbReference>
<dbReference type="SUPFAM" id="SSF51445">
    <property type="entry name" value="(Trans)glycosidases"/>
    <property type="match status" value="1"/>
</dbReference>
<dbReference type="PROSITE" id="PS51904">
    <property type="entry name" value="GLYCOSYL_HYDROL_F25_2"/>
    <property type="match status" value="1"/>
</dbReference>
<dbReference type="InterPro" id="IPR018337">
    <property type="entry name" value="Cell_wall/Cho-bd_repeat"/>
</dbReference>
<dbReference type="CDD" id="cd06414">
    <property type="entry name" value="GH25_LytC-like"/>
    <property type="match status" value="1"/>
</dbReference>
<dbReference type="Gene3D" id="3.20.20.80">
    <property type="entry name" value="Glycosidases"/>
    <property type="match status" value="1"/>
</dbReference>
<sequence length="519" mass="57952">MYFSMRISVSLFLVAALLMAGASPAFASEILSHGGELSAAEQPDGMLDTDCEHELTEVLDALEVPEENGAQGDDVKQAGDAIGTSVNEPVTEVSDSAEEPPREHETLYLPESLSLDACYEELKAYASKYYDDMPNPRQMSAADGIQSFATSPYWDDTTFYNGDGTVYLDHAARVIDVSEWQGVIDWDQVKASGVDAAIIRIGYGTGNEDDYAARNIAECERLGIPYGLYLYSYAYDDAFAKEEAIWTAALIDRYGADPTLPIFYDLEEWTWTGHTPPTEVSVYESIVSAYVDTLKSYGIGNVNVYSYTSYLQGPLNSPKIWRLTSWVAQYNYRLTFANPYEPSFHGWQYTSSASIPGIIGGVDQSAFTPFNAPDTSEPGWQVFGGRTYYYDARGEMVRGWLDLDGKRYRLDIDDGHLWTGWYTVDGLWYRADDSGAVTPGWASLDGRTYYYDARGEMVRGWLDLDGKRYRLDIDDGQLWTGAFTVDGRWVHAAGDGVVKVGWHDRGGRRYYSDPEGFVL</sequence>
<proteinExistence type="inferred from homology"/>
<feature type="region of interest" description="Disordered" evidence="3">
    <location>
        <begin position="83"/>
        <end position="104"/>
    </location>
</feature>
<dbReference type="EMBL" id="JADCJZ010000001">
    <property type="protein sequence ID" value="MBE5024008.1"/>
    <property type="molecule type" value="Genomic_DNA"/>
</dbReference>
<dbReference type="RefSeq" id="WP_269747146.1">
    <property type="nucleotide sequence ID" value="NZ_JADCJZ010000001.1"/>
</dbReference>
<keyword evidence="2" id="KW-0677">Repeat</keyword>
<comment type="caution">
    <text evidence="5">The sequence shown here is derived from an EMBL/GenBank/DDBJ whole genome shotgun (WGS) entry which is preliminary data.</text>
</comment>
<evidence type="ECO:0000256" key="1">
    <source>
        <dbReference type="ARBA" id="ARBA00010646"/>
    </source>
</evidence>
<dbReference type="InterPro" id="IPR002053">
    <property type="entry name" value="Glyco_hydro_25"/>
</dbReference>
<dbReference type="Proteomes" id="UP001194273">
    <property type="component" value="Unassembled WGS sequence"/>
</dbReference>
<comment type="similarity">
    <text evidence="1">Belongs to the glycosyl hydrolase 25 family.</text>
</comment>
<evidence type="ECO:0000256" key="3">
    <source>
        <dbReference type="SAM" id="MobiDB-lite"/>
    </source>
</evidence>
<organism evidence="5 6">
    <name type="scientific">Thermophilibacter gallinarum</name>
    <dbReference type="NCBI Taxonomy" id="2779357"/>
    <lineage>
        <taxon>Bacteria</taxon>
        <taxon>Bacillati</taxon>
        <taxon>Actinomycetota</taxon>
        <taxon>Coriobacteriia</taxon>
        <taxon>Coriobacteriales</taxon>
        <taxon>Atopobiaceae</taxon>
        <taxon>Thermophilibacter</taxon>
    </lineage>
</organism>
<evidence type="ECO:0000256" key="2">
    <source>
        <dbReference type="ARBA" id="ARBA00022737"/>
    </source>
</evidence>
<evidence type="ECO:0000313" key="5">
    <source>
        <dbReference type="EMBL" id="MBE5024008.1"/>
    </source>
</evidence>
<feature type="non-terminal residue" evidence="5">
    <location>
        <position position="519"/>
    </location>
</feature>
<keyword evidence="4" id="KW-0732">Signal</keyword>